<sequence>MSGGWVYILANRKQGALYTGVTADLPARMVQHRSGIGRKFCAEYGIDKLVHVEWHDRIEDAIVREKAIKRWRRAWKIELIEAANPDWRDRWFEICG</sequence>
<evidence type="ECO:0000313" key="3">
    <source>
        <dbReference type="EMBL" id="QEA15505.1"/>
    </source>
</evidence>
<feature type="domain" description="GIY-YIG" evidence="2">
    <location>
        <begin position="2"/>
        <end position="78"/>
    </location>
</feature>
<gene>
    <name evidence="3" type="ORF">FRF71_04790</name>
</gene>
<keyword evidence="4" id="KW-1185">Reference proteome</keyword>
<dbReference type="Proteomes" id="UP000321172">
    <property type="component" value="Chromosome"/>
</dbReference>
<dbReference type="InterPro" id="IPR035901">
    <property type="entry name" value="GIY-YIG_endonuc_sf"/>
</dbReference>
<dbReference type="AlphaFoldDB" id="A0A5B8S4Z6"/>
<evidence type="ECO:0000313" key="4">
    <source>
        <dbReference type="Proteomes" id="UP000321172"/>
    </source>
</evidence>
<dbReference type="PANTHER" id="PTHR34477:SF5">
    <property type="entry name" value="BSL5627 PROTEIN"/>
    <property type="match status" value="1"/>
</dbReference>
<dbReference type="Gene3D" id="3.40.1440.10">
    <property type="entry name" value="GIY-YIG endonuclease"/>
    <property type="match status" value="1"/>
</dbReference>
<accession>A0A5B8S4Z6</accession>
<dbReference type="Pfam" id="PF01541">
    <property type="entry name" value="GIY-YIG"/>
    <property type="match status" value="1"/>
</dbReference>
<dbReference type="CDD" id="cd10448">
    <property type="entry name" value="GIY-YIG_unchar_3"/>
    <property type="match status" value="1"/>
</dbReference>
<name>A0A5B8S4Z6_9SPHN</name>
<dbReference type="PANTHER" id="PTHR34477">
    <property type="entry name" value="UPF0213 PROTEIN YHBQ"/>
    <property type="match status" value="1"/>
</dbReference>
<evidence type="ECO:0000259" key="2">
    <source>
        <dbReference type="PROSITE" id="PS50164"/>
    </source>
</evidence>
<dbReference type="PROSITE" id="PS50164">
    <property type="entry name" value="GIY_YIG"/>
    <property type="match status" value="1"/>
</dbReference>
<proteinExistence type="inferred from homology"/>
<evidence type="ECO:0000256" key="1">
    <source>
        <dbReference type="ARBA" id="ARBA00007435"/>
    </source>
</evidence>
<dbReference type="InterPro" id="IPR000305">
    <property type="entry name" value="GIY-YIG_endonuc"/>
</dbReference>
<dbReference type="EMBL" id="CP042345">
    <property type="protein sequence ID" value="QEA15505.1"/>
    <property type="molecule type" value="Genomic_DNA"/>
</dbReference>
<dbReference type="InterPro" id="IPR050190">
    <property type="entry name" value="UPF0213_domain"/>
</dbReference>
<protein>
    <submittedName>
        <fullName evidence="3">GIY-YIG nuclease family protein</fullName>
    </submittedName>
</protein>
<reference evidence="3 4" key="1">
    <citation type="journal article" date="2013" name="J. Microbiol. Biotechnol.">
        <title>Novosphingobium ginsenosidimutans sp. nov., with the ability to convert ginsenoside.</title>
        <authorList>
            <person name="Kim J.K."/>
            <person name="He D."/>
            <person name="Liu Q.M."/>
            <person name="Park H.Y."/>
            <person name="Jung M.S."/>
            <person name="Yoon M.H."/>
            <person name="Kim S.C."/>
            <person name="Im W.T."/>
        </authorList>
    </citation>
    <scope>NUCLEOTIDE SEQUENCE [LARGE SCALE GENOMIC DNA]</scope>
    <source>
        <strain evidence="3 4">FW-6</strain>
    </source>
</reference>
<dbReference type="KEGG" id="ngf:FRF71_04790"/>
<dbReference type="OrthoDB" id="287318at2"/>
<organism evidence="3 4">
    <name type="scientific">Novosphingobium ginsenosidimutans</name>
    <dbReference type="NCBI Taxonomy" id="1176536"/>
    <lineage>
        <taxon>Bacteria</taxon>
        <taxon>Pseudomonadati</taxon>
        <taxon>Pseudomonadota</taxon>
        <taxon>Alphaproteobacteria</taxon>
        <taxon>Sphingomonadales</taxon>
        <taxon>Sphingomonadaceae</taxon>
        <taxon>Novosphingobium</taxon>
    </lineage>
</organism>
<dbReference type="RefSeq" id="WP_147089483.1">
    <property type="nucleotide sequence ID" value="NZ_BAABJD010000001.1"/>
</dbReference>
<dbReference type="SUPFAM" id="SSF82771">
    <property type="entry name" value="GIY-YIG endonuclease"/>
    <property type="match status" value="1"/>
</dbReference>
<comment type="similarity">
    <text evidence="1">Belongs to the UPF0213 family.</text>
</comment>